<evidence type="ECO:0000313" key="9">
    <source>
        <dbReference type="Proteomes" id="UP000008181"/>
    </source>
</evidence>
<feature type="compositionally biased region" description="Low complexity" evidence="7">
    <location>
        <begin position="617"/>
        <end position="644"/>
    </location>
</feature>
<evidence type="ECO:0000256" key="6">
    <source>
        <dbReference type="ARBA" id="ARBA00023242"/>
    </source>
</evidence>
<dbReference type="Pfam" id="PF13911">
    <property type="entry name" value="AhpC-TSA_2"/>
    <property type="match status" value="1"/>
</dbReference>
<keyword evidence="2" id="KW-0862">Zinc</keyword>
<dbReference type="KEGG" id="ttt:THITE_134539"/>
<organism evidence="8 9">
    <name type="scientific">Thermothielavioides terrestris (strain ATCC 38088 / NRRL 8126)</name>
    <name type="common">Thielavia terrestris</name>
    <dbReference type="NCBI Taxonomy" id="578455"/>
    <lineage>
        <taxon>Eukaryota</taxon>
        <taxon>Fungi</taxon>
        <taxon>Dikarya</taxon>
        <taxon>Ascomycota</taxon>
        <taxon>Pezizomycotina</taxon>
        <taxon>Sordariomycetes</taxon>
        <taxon>Sordariomycetidae</taxon>
        <taxon>Sordariales</taxon>
        <taxon>Chaetomiaceae</taxon>
        <taxon>Thermothielavioides</taxon>
        <taxon>Thermothielavioides terrestris</taxon>
    </lineage>
</organism>
<dbReference type="GO" id="GO:0046872">
    <property type="term" value="F:metal ion binding"/>
    <property type="evidence" value="ECO:0007669"/>
    <property type="project" value="UniProtKB-KW"/>
</dbReference>
<protein>
    <recommendedName>
        <fullName evidence="10">Transcription factor domain-containing protein</fullName>
    </recommendedName>
</protein>
<dbReference type="InterPro" id="IPR021858">
    <property type="entry name" value="Fun_TF"/>
</dbReference>
<accession>G2RBK0</accession>
<evidence type="ECO:0000256" key="2">
    <source>
        <dbReference type="ARBA" id="ARBA00022833"/>
    </source>
</evidence>
<dbReference type="HOGENOM" id="CLU_011409_12_0_1"/>
<dbReference type="eggNOG" id="ENOG502SQ3E">
    <property type="taxonomic scope" value="Eukaryota"/>
</dbReference>
<dbReference type="GeneID" id="11520198"/>
<reference evidence="8 9" key="1">
    <citation type="journal article" date="2011" name="Nat. Biotechnol.">
        <title>Comparative genomic analysis of the thermophilic biomass-degrading fungi Myceliophthora thermophila and Thielavia terrestris.</title>
        <authorList>
            <person name="Berka R.M."/>
            <person name="Grigoriev I.V."/>
            <person name="Otillar R."/>
            <person name="Salamov A."/>
            <person name="Grimwood J."/>
            <person name="Reid I."/>
            <person name="Ishmael N."/>
            <person name="John T."/>
            <person name="Darmond C."/>
            <person name="Moisan M.-C."/>
            <person name="Henrissat B."/>
            <person name="Coutinho P.M."/>
            <person name="Lombard V."/>
            <person name="Natvig D.O."/>
            <person name="Lindquist E."/>
            <person name="Schmutz J."/>
            <person name="Lucas S."/>
            <person name="Harris P."/>
            <person name="Powlowski J."/>
            <person name="Bellemare A."/>
            <person name="Taylor D."/>
            <person name="Butler G."/>
            <person name="de Vries R.P."/>
            <person name="Allijn I.E."/>
            <person name="van den Brink J."/>
            <person name="Ushinsky S."/>
            <person name="Storms R."/>
            <person name="Powell A.J."/>
            <person name="Paulsen I.T."/>
            <person name="Elbourne L.D.H."/>
            <person name="Baker S.E."/>
            <person name="Magnuson J."/>
            <person name="LaBoissiere S."/>
            <person name="Clutterbuck A.J."/>
            <person name="Martinez D."/>
            <person name="Wogulis M."/>
            <person name="de Leon A.L."/>
            <person name="Rey M.W."/>
            <person name="Tsang A."/>
        </authorList>
    </citation>
    <scope>NUCLEOTIDE SEQUENCE [LARGE SCALE GENOMIC DNA]</scope>
    <source>
        <strain evidence="9">ATCC 38088 / NRRL 8126</strain>
    </source>
</reference>
<dbReference type="OrthoDB" id="2593732at2759"/>
<feature type="region of interest" description="Disordered" evidence="7">
    <location>
        <begin position="421"/>
        <end position="443"/>
    </location>
</feature>
<evidence type="ECO:0000256" key="1">
    <source>
        <dbReference type="ARBA" id="ARBA00022723"/>
    </source>
</evidence>
<keyword evidence="5" id="KW-0804">Transcription</keyword>
<sequence>MAQRRRRPAGPVVSAVAGRPQASTTLFYDWASSDERRAFHFFQHVTAPSLSGGLDDAFWRVLVLQICQAEPAVRHAVLAVSSLHEGMVQATMMAPYANTEDRSSFALYQYNWAIACLLGQMRTVDARPLVPLLTCVLFVCIELMQSKDRESLLHLEQGRQILNQLGRKEPPRSAEIDLIKQHLVPMYTRLSLTSLMFGGEPVEIPTPLKTLTEVPMVFETIDEVRYALYDFMDECLRFAKKTHSAKLGSIPAEEMRAFEKEQAYLLRKLAKFNVAFSLYRSTSSRDAPPGSIALIQIHAHTTFIWVSTALSQRETVFDDYVDTFSAIIPLATDFINSLGTPQTTSEQSRPTANTRRFTAAFTFEIHIIAPLYFVAAKCRHPIIRRAALDLLRRSPARRENLWRANVMATIAERTMRLEEKHLRDANSQPQSRHPSPPEIPMLFSGSLGHEDDPWLIGPPEATFPDVFGGVHLGSLEGAASNKLRLGSLEACEAPVTSSCSNSSTTGSADVASLGDLAGHLPIDPTLFFDPTEGSTAHSFSAAPSIASSIDDLGVPAAISTPYLGASVDAPSPTDLWSGAHSHQPAPPGIALEPPTPLDASNNPFIMPPHPHPRHSHSQPQSRSHSRQPSRSGGPSSVGSDGSSPPLHPMGSLHELGQSPTLHATGMPGFQQAQYHPTLGVSAGQLSPTTGKRSADAPFDVPERFRGRQLSAGQARRGCLPAALRVSLIVQVGGEWEVQVIIDEARDLYHAWGLGIGSTWYTMNPKALWSAWKLGTEEGIWNRAADSGSRWQVGGAFAVDAGGFVRWVRPSASADDVPDFQEALKALAGHWGMA</sequence>
<dbReference type="GO" id="GO:0003677">
    <property type="term" value="F:DNA binding"/>
    <property type="evidence" value="ECO:0007669"/>
    <property type="project" value="UniProtKB-KW"/>
</dbReference>
<evidence type="ECO:0008006" key="10">
    <source>
        <dbReference type="Google" id="ProtNLM"/>
    </source>
</evidence>
<keyword evidence="9" id="KW-1185">Reference proteome</keyword>
<keyword evidence="3" id="KW-0805">Transcription regulation</keyword>
<evidence type="ECO:0000256" key="7">
    <source>
        <dbReference type="SAM" id="MobiDB-lite"/>
    </source>
</evidence>
<keyword evidence="4" id="KW-0238">DNA-binding</keyword>
<dbReference type="InterPro" id="IPR032801">
    <property type="entry name" value="PXL2A/B/C"/>
</dbReference>
<evidence type="ECO:0000256" key="5">
    <source>
        <dbReference type="ARBA" id="ARBA00023163"/>
    </source>
</evidence>
<dbReference type="Proteomes" id="UP000008181">
    <property type="component" value="Chromosome 4"/>
</dbReference>
<keyword evidence="6" id="KW-0539">Nucleus</keyword>
<evidence type="ECO:0000256" key="4">
    <source>
        <dbReference type="ARBA" id="ARBA00023125"/>
    </source>
</evidence>
<evidence type="ECO:0000313" key="8">
    <source>
        <dbReference type="EMBL" id="AEO69171.1"/>
    </source>
</evidence>
<evidence type="ECO:0000256" key="3">
    <source>
        <dbReference type="ARBA" id="ARBA00023015"/>
    </source>
</evidence>
<dbReference type="AlphaFoldDB" id="G2RBK0"/>
<feature type="region of interest" description="Disordered" evidence="7">
    <location>
        <begin position="574"/>
        <end position="667"/>
    </location>
</feature>
<dbReference type="RefSeq" id="XP_003655507.1">
    <property type="nucleotide sequence ID" value="XM_003655459.1"/>
</dbReference>
<name>G2RBK0_THETT</name>
<dbReference type="PANTHER" id="PTHR36206">
    <property type="entry name" value="ASPERCRYPTIN BIOSYNTHESIS CLUSTER-SPECIFIC TRANSCRIPTION REGULATOR ATNN-RELATED"/>
    <property type="match status" value="1"/>
</dbReference>
<dbReference type="InterPro" id="IPR052360">
    <property type="entry name" value="Transcr_Regulatory_Proteins"/>
</dbReference>
<proteinExistence type="predicted"/>
<dbReference type="EMBL" id="CP003012">
    <property type="protein sequence ID" value="AEO69171.1"/>
    <property type="molecule type" value="Genomic_DNA"/>
</dbReference>
<gene>
    <name evidence="8" type="ORF">THITE_134539</name>
</gene>
<feature type="region of interest" description="Disordered" evidence="7">
    <location>
        <begin position="680"/>
        <end position="700"/>
    </location>
</feature>
<dbReference type="PANTHER" id="PTHR36206:SF16">
    <property type="entry name" value="TRANSCRIPTION FACTOR DOMAIN-CONTAINING PROTEIN-RELATED"/>
    <property type="match status" value="1"/>
</dbReference>
<keyword evidence="1" id="KW-0479">Metal-binding</keyword>
<dbReference type="Pfam" id="PF11951">
    <property type="entry name" value="Fungal_trans_2"/>
    <property type="match status" value="1"/>
</dbReference>